<reference evidence="2 3" key="1">
    <citation type="submission" date="2023-10" db="EMBL/GenBank/DDBJ databases">
        <title>Novel methanotroph of the genus Methylocapsa from a subarctic wetland.</title>
        <authorList>
            <person name="Belova S.E."/>
            <person name="Oshkin I.Y."/>
            <person name="Miroshnikov K."/>
            <person name="Dedysh S.N."/>
        </authorList>
    </citation>
    <scope>NUCLEOTIDE SEQUENCE [LARGE SCALE GENOMIC DNA]</scope>
    <source>
        <strain evidence="2 3">RX1</strain>
    </source>
</reference>
<evidence type="ECO:0000313" key="2">
    <source>
        <dbReference type="EMBL" id="WOJ88720.1"/>
    </source>
</evidence>
<dbReference type="Proteomes" id="UP001626536">
    <property type="component" value="Chromosome"/>
</dbReference>
<organism evidence="2 3">
    <name type="scientific">Methylocapsa polymorpha</name>
    <dbReference type="NCBI Taxonomy" id="3080828"/>
    <lineage>
        <taxon>Bacteria</taxon>
        <taxon>Pseudomonadati</taxon>
        <taxon>Pseudomonadota</taxon>
        <taxon>Alphaproteobacteria</taxon>
        <taxon>Hyphomicrobiales</taxon>
        <taxon>Beijerinckiaceae</taxon>
        <taxon>Methylocapsa</taxon>
    </lineage>
</organism>
<proteinExistence type="predicted"/>
<feature type="signal peptide" evidence="1">
    <location>
        <begin position="1"/>
        <end position="22"/>
    </location>
</feature>
<dbReference type="InterPro" id="IPR014710">
    <property type="entry name" value="RmlC-like_jellyroll"/>
</dbReference>
<dbReference type="SUPFAM" id="SSF51182">
    <property type="entry name" value="RmlC-like cupins"/>
    <property type="match status" value="1"/>
</dbReference>
<gene>
    <name evidence="2" type="ORF">RZS28_12960</name>
</gene>
<keyword evidence="1" id="KW-0732">Signal</keyword>
<accession>A0ABZ0HP52</accession>
<sequence>MQRRTFLLTALLPAMLASAAKASEIDPKQTFILQHGDISFAPWAGLPPGSGEMAKLYGDLDRPGPYLVLMKWNPGWFSAPHSYATDRIQMVMSGTWWVNSGADFTPDMAVPVPAGGYVKRTARTFHYDGVPHGAKEPVVIAIFGIGPVDIELADPHLPAWRQA</sequence>
<keyword evidence="3" id="KW-1185">Reference proteome</keyword>
<dbReference type="RefSeq" id="WP_407338158.1">
    <property type="nucleotide sequence ID" value="NZ_CP136862.1"/>
</dbReference>
<evidence type="ECO:0000256" key="1">
    <source>
        <dbReference type="SAM" id="SignalP"/>
    </source>
</evidence>
<name>A0ABZ0HP52_9HYPH</name>
<feature type="chain" id="PRO_5045427336" evidence="1">
    <location>
        <begin position="23"/>
        <end position="163"/>
    </location>
</feature>
<evidence type="ECO:0000313" key="3">
    <source>
        <dbReference type="Proteomes" id="UP001626536"/>
    </source>
</evidence>
<dbReference type="EMBL" id="CP136862">
    <property type="protein sequence ID" value="WOJ88720.1"/>
    <property type="molecule type" value="Genomic_DNA"/>
</dbReference>
<protein>
    <submittedName>
        <fullName evidence="2">Tat pathway signal sequence</fullName>
    </submittedName>
</protein>
<dbReference type="Gene3D" id="2.60.120.10">
    <property type="entry name" value="Jelly Rolls"/>
    <property type="match status" value="1"/>
</dbReference>
<dbReference type="InterPro" id="IPR011051">
    <property type="entry name" value="RmlC_Cupin_sf"/>
</dbReference>